<dbReference type="EMBL" id="JAUDUY010000004">
    <property type="protein sequence ID" value="MDM9631687.1"/>
    <property type="molecule type" value="Genomic_DNA"/>
</dbReference>
<evidence type="ECO:0000313" key="3">
    <source>
        <dbReference type="Proteomes" id="UP001174839"/>
    </source>
</evidence>
<dbReference type="GO" id="GO:0032259">
    <property type="term" value="P:methylation"/>
    <property type="evidence" value="ECO:0007669"/>
    <property type="project" value="UniProtKB-KW"/>
</dbReference>
<keyword evidence="2" id="KW-0808">Transferase</keyword>
<dbReference type="Pfam" id="PF13649">
    <property type="entry name" value="Methyltransf_25"/>
    <property type="match status" value="1"/>
</dbReference>
<evidence type="ECO:0000313" key="2">
    <source>
        <dbReference type="EMBL" id="MDM9631687.1"/>
    </source>
</evidence>
<organism evidence="2 3">
    <name type="scientific">Robiginitalea aurantiaca</name>
    <dbReference type="NCBI Taxonomy" id="3056915"/>
    <lineage>
        <taxon>Bacteria</taxon>
        <taxon>Pseudomonadati</taxon>
        <taxon>Bacteroidota</taxon>
        <taxon>Flavobacteriia</taxon>
        <taxon>Flavobacteriales</taxon>
        <taxon>Flavobacteriaceae</taxon>
        <taxon>Robiginitalea</taxon>
    </lineage>
</organism>
<name>A0ABT7WFJ7_9FLAO</name>
<dbReference type="RefSeq" id="WP_289725052.1">
    <property type="nucleotide sequence ID" value="NZ_JAUDUY010000004.1"/>
</dbReference>
<dbReference type="InterPro" id="IPR041698">
    <property type="entry name" value="Methyltransf_25"/>
</dbReference>
<dbReference type="InterPro" id="IPR029063">
    <property type="entry name" value="SAM-dependent_MTases_sf"/>
</dbReference>
<dbReference type="CDD" id="cd02440">
    <property type="entry name" value="AdoMet_MTases"/>
    <property type="match status" value="1"/>
</dbReference>
<protein>
    <submittedName>
        <fullName evidence="2">Methyltransferase domain-containing protein</fullName>
    </submittedName>
</protein>
<sequence length="240" mass="27459">MSLKAFKTRSNAPELMDDLDLPESELRAALADLRKVNTLLGGHAVGIAGLKPYLSEASETPCHILDIGCGDGEFLRHLASYCQKKDLKVKLTGWDRNAESLEAGRKKNGKQIQISYELRDVLEYPELPEGPFIIICNLFMHHFRDGEILKMIGHWKLSGCKAIVINDLDRNPLAYYLFRLFGVIFMKSKVAIHDGLVSIQRGFRSSDLIHYSQALGFKAFQIRWKWAFRYLWVLNMNEKE</sequence>
<dbReference type="SUPFAM" id="SSF53335">
    <property type="entry name" value="S-adenosyl-L-methionine-dependent methyltransferases"/>
    <property type="match status" value="1"/>
</dbReference>
<comment type="caution">
    <text evidence="2">The sequence shown here is derived from an EMBL/GenBank/DDBJ whole genome shotgun (WGS) entry which is preliminary data.</text>
</comment>
<dbReference type="GO" id="GO:0008168">
    <property type="term" value="F:methyltransferase activity"/>
    <property type="evidence" value="ECO:0007669"/>
    <property type="project" value="UniProtKB-KW"/>
</dbReference>
<proteinExistence type="predicted"/>
<dbReference type="Proteomes" id="UP001174839">
    <property type="component" value="Unassembled WGS sequence"/>
</dbReference>
<reference evidence="2" key="1">
    <citation type="submission" date="2023-06" db="EMBL/GenBank/DDBJ databases">
        <title>Robiginitalea aurantiacus sp. nov. and Algoriphagus sediminis sp. nov., isolated from coastal sediment.</title>
        <authorList>
            <person name="Zhou Z.Y."/>
            <person name="An J."/>
            <person name="Jia Y.W."/>
            <person name="Du Z.J."/>
        </authorList>
    </citation>
    <scope>NUCLEOTIDE SEQUENCE</scope>
    <source>
        <strain evidence="2">M39</strain>
    </source>
</reference>
<gene>
    <name evidence="2" type="ORF">QU605_09410</name>
</gene>
<feature type="domain" description="Methyltransferase" evidence="1">
    <location>
        <begin position="64"/>
        <end position="152"/>
    </location>
</feature>
<accession>A0ABT7WFJ7</accession>
<keyword evidence="3" id="KW-1185">Reference proteome</keyword>
<evidence type="ECO:0000259" key="1">
    <source>
        <dbReference type="Pfam" id="PF13649"/>
    </source>
</evidence>
<keyword evidence="2" id="KW-0489">Methyltransferase</keyword>
<dbReference type="Gene3D" id="3.40.50.150">
    <property type="entry name" value="Vaccinia Virus protein VP39"/>
    <property type="match status" value="1"/>
</dbReference>